<sequence length="195" mass="23481">MSDDKDSGDQVHRTPDNDTPLTEEQCEMIDRFLEIREAYRLIVKHMENSLHTSLNHYQEQRLFYHDISDLSHFRRSYFTTVGYFLQESIETSYHLEIWDRHSHRKLSFSLDELEQADECEVKKGTAVETLNYAKFGYRLRRTFEIRHHHLYWLKTQFYIAGKPVPLVDGLMMLERDLEEHTLWLKGSILHIKDFT</sequence>
<evidence type="ECO:0000313" key="3">
    <source>
        <dbReference type="Proteomes" id="UP001596191"/>
    </source>
</evidence>
<accession>A0ABW1TQS9</accession>
<evidence type="ECO:0000313" key="2">
    <source>
        <dbReference type="EMBL" id="MFC6275580.1"/>
    </source>
</evidence>
<protein>
    <submittedName>
        <fullName evidence="2">Uncharacterized protein</fullName>
    </submittedName>
</protein>
<gene>
    <name evidence="2" type="ORF">ACFQET_08650</name>
</gene>
<keyword evidence="3" id="KW-1185">Reference proteome</keyword>
<evidence type="ECO:0000256" key="1">
    <source>
        <dbReference type="SAM" id="MobiDB-lite"/>
    </source>
</evidence>
<comment type="caution">
    <text evidence="2">The sequence shown here is derived from an EMBL/GenBank/DDBJ whole genome shotgun (WGS) entry which is preliminary data.</text>
</comment>
<organism evidence="2 3">
    <name type="scientific">Levilactobacillus tangyuanensis</name>
    <dbReference type="NCBI Taxonomy" id="2486021"/>
    <lineage>
        <taxon>Bacteria</taxon>
        <taxon>Bacillati</taxon>
        <taxon>Bacillota</taxon>
        <taxon>Bacilli</taxon>
        <taxon>Lactobacillales</taxon>
        <taxon>Lactobacillaceae</taxon>
        <taxon>Levilactobacillus</taxon>
    </lineage>
</organism>
<name>A0ABW1TQS9_9LACO</name>
<feature type="compositionally biased region" description="Basic and acidic residues" evidence="1">
    <location>
        <begin position="1"/>
        <end position="16"/>
    </location>
</feature>
<proteinExistence type="predicted"/>
<dbReference type="Proteomes" id="UP001596191">
    <property type="component" value="Unassembled WGS sequence"/>
</dbReference>
<feature type="region of interest" description="Disordered" evidence="1">
    <location>
        <begin position="1"/>
        <end position="23"/>
    </location>
</feature>
<dbReference type="EMBL" id="JBHSSJ010000012">
    <property type="protein sequence ID" value="MFC6275580.1"/>
    <property type="molecule type" value="Genomic_DNA"/>
</dbReference>
<reference evidence="3" key="1">
    <citation type="journal article" date="2019" name="Int. J. Syst. Evol. Microbiol.">
        <title>The Global Catalogue of Microorganisms (GCM) 10K type strain sequencing project: providing services to taxonomists for standard genome sequencing and annotation.</title>
        <authorList>
            <consortium name="The Broad Institute Genomics Platform"/>
            <consortium name="The Broad Institute Genome Sequencing Center for Infectious Disease"/>
            <person name="Wu L."/>
            <person name="Ma J."/>
        </authorList>
    </citation>
    <scope>NUCLEOTIDE SEQUENCE [LARGE SCALE GENOMIC DNA]</scope>
    <source>
        <strain evidence="3">CCM 8907</strain>
    </source>
</reference>
<dbReference type="RefSeq" id="WP_125643229.1">
    <property type="nucleotide sequence ID" value="NZ_JBHSSJ010000012.1"/>
</dbReference>